<dbReference type="GO" id="GO:0005886">
    <property type="term" value="C:plasma membrane"/>
    <property type="evidence" value="ECO:0007669"/>
    <property type="project" value="TreeGrafter"/>
</dbReference>
<sequence>MSRFFSASCRFIKWTTLTVAVLACALGLYLYHNLNNEIRSHVEKKFASHYSHLLVSVRSARFIEGKGIEIRGLSLAQRSSLYQSQEMVSVDEIMVYCTTDPRKLASGDFQVDKIVARRPRLTATIDTDGSTNLKHLFPMPKWGDDNPAIEVFDASLLLADRRGGNVRRILDNVNFQIKTEAAPGMGEFAGQTRTQKRIKATLNCQNWESATVTGLIDETAQSFAAQGNISNLQIDDDLWKLCPEEWKNHIKDLVHLEASADASFQVSGNSSGLTNYLATVDVREGTWSDPRIPGTVERIQGRLIASPPGIRVEKLIAFYENGSVSASLSRNGWQANSPVHVSATLKNITLHQGLASMLPSGMQRSWGRYQPSGTLDASVKLDFDGQKWIPEIHANCRGTNFVFEEFPYPVTDARGKIDFKDRLLDIDLLAHAGKSRIAIVGSVMDPGPYSSGPIRVRSLDPVHWDSTFEHALHVAQEDVCNVARSFHLQGAANVDFTIVTHSQPEQKPDKTLRMEIIDASVKYEKFPYPISKINGQIEWKDGVVTIEQLQGYNDSGHITCRGTWREVPGDKRGDLNLSFACKDVPLDDELKSAIPGSAQEGWDQLRPRGSIDHMDVQLHWPNQTGDCDLWVNAQKWERSRNLSGRAISVEPVGFPYVLDEVVGSVEFRNGQITLKQMTARHGDLRVSTNGSCFFPEDRRWQIRFEGLRIENIVVDRDLLLAVPEKLEASLQQLQIGPLFHADGVVVLSNPNPGRPVQMNWDMTVHMAGGQIRRGAIISNIYGAIRFEGQSDESGARSFGEFHLDSVTSRGIPLSNVRGPFWIDETQFLTGRHVPRTEDQPPRHVTANTFGGVISIDSRMQLAGTQPFQTDVTLVNGTVGQMLIDLGQQNRGQTSGRLFGNISLTGTMEGTHTYDGTGSLQLRDANMYQLPLAVAMLNVLNARFPDTNAFNSADIKYRVAGNYVYLDDMRLSGEALSLKGNGEANLDGQISMRFYTEFGNQTFDVPVVRQMIGQASRSLMVIHVGGTVDNPTTEQEIFPMVNETLEQLFPARAVRLPIGSPPSSDSPAAIRRGNSIPR</sequence>
<reference evidence="3 4" key="1">
    <citation type="submission" date="2018-02" db="EMBL/GenBank/DDBJ databases">
        <title>Comparative genomes isolates from brazilian mangrove.</title>
        <authorList>
            <person name="Araujo J.E."/>
            <person name="Taketani R.G."/>
            <person name="Silva M.C.P."/>
            <person name="Loureco M.V."/>
            <person name="Andreote F.D."/>
        </authorList>
    </citation>
    <scope>NUCLEOTIDE SEQUENCE [LARGE SCALE GENOMIC DNA]</scope>
    <source>
        <strain evidence="3 4">HEX-2 MGV</strain>
    </source>
</reference>
<protein>
    <submittedName>
        <fullName evidence="3">Uncharacterized protein</fullName>
    </submittedName>
</protein>
<keyword evidence="2" id="KW-1133">Transmembrane helix</keyword>
<dbReference type="PANTHER" id="PTHR30441:SF8">
    <property type="entry name" value="DUF748 DOMAIN-CONTAINING PROTEIN"/>
    <property type="match status" value="1"/>
</dbReference>
<evidence type="ECO:0000313" key="3">
    <source>
        <dbReference type="EMBL" id="PQO26142.1"/>
    </source>
</evidence>
<dbReference type="OrthoDB" id="223541at2"/>
<dbReference type="PANTHER" id="PTHR30441">
    <property type="entry name" value="DUF748 DOMAIN-CONTAINING PROTEIN"/>
    <property type="match status" value="1"/>
</dbReference>
<dbReference type="GO" id="GO:0090313">
    <property type="term" value="P:regulation of protein targeting to membrane"/>
    <property type="evidence" value="ECO:0007669"/>
    <property type="project" value="TreeGrafter"/>
</dbReference>
<proteinExistence type="predicted"/>
<comment type="caution">
    <text evidence="3">The sequence shown here is derived from an EMBL/GenBank/DDBJ whole genome shotgun (WGS) entry which is preliminary data.</text>
</comment>
<dbReference type="Proteomes" id="UP000240009">
    <property type="component" value="Unassembled WGS sequence"/>
</dbReference>
<evidence type="ECO:0000313" key="4">
    <source>
        <dbReference type="Proteomes" id="UP000240009"/>
    </source>
</evidence>
<organism evidence="3 4">
    <name type="scientific">Blastopirellula marina</name>
    <dbReference type="NCBI Taxonomy" id="124"/>
    <lineage>
        <taxon>Bacteria</taxon>
        <taxon>Pseudomonadati</taxon>
        <taxon>Planctomycetota</taxon>
        <taxon>Planctomycetia</taxon>
        <taxon>Pirellulales</taxon>
        <taxon>Pirellulaceae</taxon>
        <taxon>Blastopirellula</taxon>
    </lineage>
</organism>
<accession>A0A2S8F1U2</accession>
<dbReference type="InterPro" id="IPR052894">
    <property type="entry name" value="AsmA-related"/>
</dbReference>
<feature type="transmembrane region" description="Helical" evidence="2">
    <location>
        <begin position="12"/>
        <end position="31"/>
    </location>
</feature>
<evidence type="ECO:0000256" key="1">
    <source>
        <dbReference type="SAM" id="MobiDB-lite"/>
    </source>
</evidence>
<gene>
    <name evidence="3" type="ORF">C5Y96_22105</name>
</gene>
<name>A0A2S8F1U2_9BACT</name>
<evidence type="ECO:0000256" key="2">
    <source>
        <dbReference type="SAM" id="Phobius"/>
    </source>
</evidence>
<keyword evidence="2" id="KW-0812">Transmembrane</keyword>
<feature type="region of interest" description="Disordered" evidence="1">
    <location>
        <begin position="1055"/>
        <end position="1077"/>
    </location>
</feature>
<dbReference type="RefSeq" id="WP_105357927.1">
    <property type="nucleotide sequence ID" value="NZ_PUIA01000069.1"/>
</dbReference>
<dbReference type="AlphaFoldDB" id="A0A2S8F1U2"/>
<dbReference type="PROSITE" id="PS51257">
    <property type="entry name" value="PROKAR_LIPOPROTEIN"/>
    <property type="match status" value="1"/>
</dbReference>
<keyword evidence="2" id="KW-0472">Membrane</keyword>
<dbReference type="EMBL" id="PUIA01000069">
    <property type="protein sequence ID" value="PQO26142.1"/>
    <property type="molecule type" value="Genomic_DNA"/>
</dbReference>